<dbReference type="GO" id="GO:0008757">
    <property type="term" value="F:S-adenosylmethionine-dependent methyltransferase activity"/>
    <property type="evidence" value="ECO:0007669"/>
    <property type="project" value="InterPro"/>
</dbReference>
<dbReference type="EC" id="2.1.1.197" evidence="3 8"/>
<reference evidence="10" key="1">
    <citation type="submission" date="2020-10" db="EMBL/GenBank/DDBJ databases">
        <title>Connecting structure to function with the recovery of over 1000 high-quality activated sludge metagenome-assembled genomes encoding full-length rRNA genes using long-read sequencing.</title>
        <authorList>
            <person name="Singleton C.M."/>
            <person name="Petriglieri F."/>
            <person name="Kristensen J.M."/>
            <person name="Kirkegaard R.H."/>
            <person name="Michaelsen T.Y."/>
            <person name="Andersen M.H."/>
            <person name="Karst S.M."/>
            <person name="Dueholm M.S."/>
            <person name="Nielsen P.H."/>
            <person name="Albertsen M."/>
        </authorList>
    </citation>
    <scope>NUCLEOTIDE SEQUENCE</scope>
    <source>
        <strain evidence="10">OdNE_18-Q3-R46-58_BAT3C.305</strain>
    </source>
</reference>
<evidence type="ECO:0000256" key="6">
    <source>
        <dbReference type="ARBA" id="ARBA00022691"/>
    </source>
</evidence>
<organism evidence="10 11">
    <name type="scientific">Candidatus Dechloromonas phosphorivorans</name>
    <dbReference type="NCBI Taxonomy" id="2899244"/>
    <lineage>
        <taxon>Bacteria</taxon>
        <taxon>Pseudomonadati</taxon>
        <taxon>Pseudomonadota</taxon>
        <taxon>Betaproteobacteria</taxon>
        <taxon>Rhodocyclales</taxon>
        <taxon>Azonexaceae</taxon>
        <taxon>Dechloromonas</taxon>
    </lineage>
</organism>
<feature type="domain" description="Methyltransferase type 11" evidence="9">
    <location>
        <begin position="56"/>
        <end position="144"/>
    </location>
</feature>
<dbReference type="GO" id="GO:0102130">
    <property type="term" value="F:malonyl-CoA methyltransferase activity"/>
    <property type="evidence" value="ECO:0007669"/>
    <property type="project" value="UniProtKB-EC"/>
</dbReference>
<evidence type="ECO:0000259" key="9">
    <source>
        <dbReference type="Pfam" id="PF08241"/>
    </source>
</evidence>
<dbReference type="PANTHER" id="PTHR13090:SF1">
    <property type="entry name" value="ARGININE-HYDROXYLASE NDUFAF5, MITOCHONDRIAL"/>
    <property type="match status" value="1"/>
</dbReference>
<keyword evidence="6 8" id="KW-0949">S-adenosyl-L-methionine</keyword>
<gene>
    <name evidence="8" type="primary">bioC</name>
    <name evidence="10" type="ORF">IPN75_12950</name>
</gene>
<dbReference type="InterPro" id="IPR029063">
    <property type="entry name" value="SAM-dependent_MTases_sf"/>
</dbReference>
<dbReference type="InterPro" id="IPR011814">
    <property type="entry name" value="BioC"/>
</dbReference>
<dbReference type="EMBL" id="JADKBR010000017">
    <property type="protein sequence ID" value="MBK8891206.1"/>
    <property type="molecule type" value="Genomic_DNA"/>
</dbReference>
<dbReference type="SUPFAM" id="SSF53335">
    <property type="entry name" value="S-adenosyl-L-methionine-dependent methyltransferases"/>
    <property type="match status" value="1"/>
</dbReference>
<dbReference type="InterPro" id="IPR050602">
    <property type="entry name" value="Malonyl-ACP_OMT"/>
</dbReference>
<dbReference type="GO" id="GO:0010340">
    <property type="term" value="F:carboxyl-O-methyltransferase activity"/>
    <property type="evidence" value="ECO:0007669"/>
    <property type="project" value="UniProtKB-UniRule"/>
</dbReference>
<dbReference type="Gene3D" id="3.40.50.150">
    <property type="entry name" value="Vaccinia Virus protein VP39"/>
    <property type="match status" value="1"/>
</dbReference>
<keyword evidence="5 8" id="KW-0808">Transferase</keyword>
<accession>A0A9D7LND2</accession>
<dbReference type="Pfam" id="PF08241">
    <property type="entry name" value="Methyltransf_11"/>
    <property type="match status" value="1"/>
</dbReference>
<comment type="pathway">
    <text evidence="2 8">Cofactor biosynthesis; biotin biosynthesis.</text>
</comment>
<evidence type="ECO:0000256" key="2">
    <source>
        <dbReference type="ARBA" id="ARBA00004746"/>
    </source>
</evidence>
<proteinExistence type="inferred from homology"/>
<name>A0A9D7LND2_9RHOO</name>
<evidence type="ECO:0000256" key="8">
    <source>
        <dbReference type="HAMAP-Rule" id="MF_00835"/>
    </source>
</evidence>
<dbReference type="PANTHER" id="PTHR13090">
    <property type="entry name" value="ARGININE-HYDROXYLASE NDUFAF5, MITOCHONDRIAL"/>
    <property type="match status" value="1"/>
</dbReference>
<comment type="caution">
    <text evidence="10">The sequence shown here is derived from an EMBL/GenBank/DDBJ whole genome shotgun (WGS) entry which is preliminary data.</text>
</comment>
<evidence type="ECO:0000256" key="4">
    <source>
        <dbReference type="ARBA" id="ARBA00022603"/>
    </source>
</evidence>
<keyword evidence="7 8" id="KW-0093">Biotin biosynthesis</keyword>
<comment type="similarity">
    <text evidence="8">Belongs to the methyltransferase superfamily.</text>
</comment>
<evidence type="ECO:0000256" key="3">
    <source>
        <dbReference type="ARBA" id="ARBA00012327"/>
    </source>
</evidence>
<evidence type="ECO:0000256" key="5">
    <source>
        <dbReference type="ARBA" id="ARBA00022679"/>
    </source>
</evidence>
<sequence length="268" mass="28523">MAQGHPEAGTRPSKARIRNSFECAAPTYGAAAFVQRRVCARLAAGLPAAISARRILDAGCGTGFALPLLHQRYPAARSIALDFAPAMLRHIAEPCWLLAADLEHLPLGPASIDLYWSSLAVQWCDLARALAEARRVLADGGALALASLGPATFHELRTAFAGIDTHRHTLAFHAPDEINLLASQAGFVAVDVEKHSEIAHYANFRSLLRAVKAIGANQLGAGRRTGLLSRDAFARAELAAEALRTPDGLPLTYDVITLHARTCATPTS</sequence>
<dbReference type="GO" id="GO:0009102">
    <property type="term" value="P:biotin biosynthetic process"/>
    <property type="evidence" value="ECO:0007669"/>
    <property type="project" value="UniProtKB-UniRule"/>
</dbReference>
<evidence type="ECO:0000256" key="7">
    <source>
        <dbReference type="ARBA" id="ARBA00022756"/>
    </source>
</evidence>
<evidence type="ECO:0000313" key="10">
    <source>
        <dbReference type="EMBL" id="MBK8891206.1"/>
    </source>
</evidence>
<dbReference type="InterPro" id="IPR013216">
    <property type="entry name" value="Methyltransf_11"/>
</dbReference>
<comment type="function">
    <text evidence="8">Converts the free carboxyl group of a malonyl-thioester to its methyl ester by transfer of a methyl group from S-adenosyl-L-methionine (SAM). It allows to synthesize pimeloyl-ACP via the fatty acid synthetic pathway.</text>
</comment>
<keyword evidence="4 8" id="KW-0489">Methyltransferase</keyword>
<evidence type="ECO:0000313" key="11">
    <source>
        <dbReference type="Proteomes" id="UP000808146"/>
    </source>
</evidence>
<dbReference type="Proteomes" id="UP000808146">
    <property type="component" value="Unassembled WGS sequence"/>
</dbReference>
<evidence type="ECO:0000256" key="1">
    <source>
        <dbReference type="ARBA" id="ARBA00000852"/>
    </source>
</evidence>
<dbReference type="CDD" id="cd02440">
    <property type="entry name" value="AdoMet_MTases"/>
    <property type="match status" value="1"/>
</dbReference>
<protein>
    <recommendedName>
        <fullName evidence="3 8">Malonyl-[acyl-carrier protein] O-methyltransferase</fullName>
        <shortName evidence="8">Malonyl-ACP O-methyltransferase</shortName>
        <ecNumber evidence="3 8">2.1.1.197</ecNumber>
    </recommendedName>
    <alternativeName>
        <fullName evidence="8">Biotin synthesis protein BioC</fullName>
    </alternativeName>
</protein>
<dbReference type="AlphaFoldDB" id="A0A9D7LND2"/>
<dbReference type="GO" id="GO:0032259">
    <property type="term" value="P:methylation"/>
    <property type="evidence" value="ECO:0007669"/>
    <property type="project" value="UniProtKB-KW"/>
</dbReference>
<comment type="catalytic activity">
    <reaction evidence="1 8">
        <text>malonyl-[ACP] + S-adenosyl-L-methionine = malonyl-[ACP] methyl ester + S-adenosyl-L-homocysteine</text>
        <dbReference type="Rhea" id="RHEA:17105"/>
        <dbReference type="Rhea" id="RHEA-COMP:9623"/>
        <dbReference type="Rhea" id="RHEA-COMP:9954"/>
        <dbReference type="ChEBI" id="CHEBI:57856"/>
        <dbReference type="ChEBI" id="CHEBI:59789"/>
        <dbReference type="ChEBI" id="CHEBI:78449"/>
        <dbReference type="ChEBI" id="CHEBI:78845"/>
        <dbReference type="EC" id="2.1.1.197"/>
    </reaction>
</comment>
<dbReference type="HAMAP" id="MF_00835">
    <property type="entry name" value="BioC"/>
    <property type="match status" value="1"/>
</dbReference>